<dbReference type="AlphaFoldDB" id="A0A383E380"/>
<keyword evidence="3" id="KW-0347">Helicase</keyword>
<dbReference type="FunFam" id="1.10.10.160:FF:000001">
    <property type="entry name" value="ATP-dependent DNA helicase"/>
    <property type="match status" value="1"/>
</dbReference>
<evidence type="ECO:0000256" key="1">
    <source>
        <dbReference type="ARBA" id="ARBA00022741"/>
    </source>
</evidence>
<dbReference type="InterPro" id="IPR013986">
    <property type="entry name" value="DExx_box_DNA_helicase_dom_sf"/>
</dbReference>
<evidence type="ECO:0000256" key="5">
    <source>
        <dbReference type="ARBA" id="ARBA00023125"/>
    </source>
</evidence>
<dbReference type="EMBL" id="UINC01222478">
    <property type="protein sequence ID" value="SVE51282.1"/>
    <property type="molecule type" value="Genomic_DNA"/>
</dbReference>
<dbReference type="GO" id="GO:0003677">
    <property type="term" value="F:DNA binding"/>
    <property type="evidence" value="ECO:0007669"/>
    <property type="project" value="UniProtKB-KW"/>
</dbReference>
<accession>A0A383E380</accession>
<gene>
    <name evidence="8" type="ORF">METZ01_LOCUS504136</name>
</gene>
<evidence type="ECO:0000256" key="3">
    <source>
        <dbReference type="ARBA" id="ARBA00022806"/>
    </source>
</evidence>
<proteinExistence type="predicted"/>
<dbReference type="SUPFAM" id="SSF52540">
    <property type="entry name" value="P-loop containing nucleoside triphosphate hydrolases"/>
    <property type="match status" value="1"/>
</dbReference>
<dbReference type="GO" id="GO:0005524">
    <property type="term" value="F:ATP binding"/>
    <property type="evidence" value="ECO:0007669"/>
    <property type="project" value="UniProtKB-KW"/>
</dbReference>
<evidence type="ECO:0000259" key="7">
    <source>
        <dbReference type="PROSITE" id="PS51198"/>
    </source>
</evidence>
<dbReference type="FunFam" id="3.40.50.300:FF:001890">
    <property type="entry name" value="DNA helicase"/>
    <property type="match status" value="1"/>
</dbReference>
<keyword evidence="2" id="KW-0378">Hydrolase</keyword>
<keyword evidence="6" id="KW-0413">Isomerase</keyword>
<dbReference type="Gene3D" id="1.10.10.160">
    <property type="match status" value="1"/>
</dbReference>
<keyword evidence="1" id="KW-0547">Nucleotide-binding</keyword>
<organism evidence="8">
    <name type="scientific">marine metagenome</name>
    <dbReference type="NCBI Taxonomy" id="408172"/>
    <lineage>
        <taxon>unclassified sequences</taxon>
        <taxon>metagenomes</taxon>
        <taxon>ecological metagenomes</taxon>
    </lineage>
</organism>
<evidence type="ECO:0000256" key="6">
    <source>
        <dbReference type="ARBA" id="ARBA00023235"/>
    </source>
</evidence>
<dbReference type="GO" id="GO:0000725">
    <property type="term" value="P:recombinational repair"/>
    <property type="evidence" value="ECO:0007669"/>
    <property type="project" value="TreeGrafter"/>
</dbReference>
<dbReference type="Gene3D" id="3.40.50.300">
    <property type="entry name" value="P-loop containing nucleotide triphosphate hydrolases"/>
    <property type="match status" value="2"/>
</dbReference>
<evidence type="ECO:0000313" key="8">
    <source>
        <dbReference type="EMBL" id="SVE51282.1"/>
    </source>
</evidence>
<feature type="domain" description="UvrD-like helicase ATP-binding" evidence="7">
    <location>
        <begin position="1"/>
        <end position="205"/>
    </location>
</feature>
<dbReference type="InterPro" id="IPR000212">
    <property type="entry name" value="DNA_helicase_UvrD/REP"/>
</dbReference>
<evidence type="ECO:0000256" key="2">
    <source>
        <dbReference type="ARBA" id="ARBA00022801"/>
    </source>
</evidence>
<reference evidence="8" key="1">
    <citation type="submission" date="2018-05" db="EMBL/GenBank/DDBJ databases">
        <authorList>
            <person name="Lanie J.A."/>
            <person name="Ng W.-L."/>
            <person name="Kazmierczak K.M."/>
            <person name="Andrzejewski T.M."/>
            <person name="Davidsen T.M."/>
            <person name="Wayne K.J."/>
            <person name="Tettelin H."/>
            <person name="Glass J.I."/>
            <person name="Rusch D."/>
            <person name="Podicherti R."/>
            <person name="Tsui H.-C.T."/>
            <person name="Winkler M.E."/>
        </authorList>
    </citation>
    <scope>NUCLEOTIDE SEQUENCE</scope>
</reference>
<feature type="non-terminal residue" evidence="8">
    <location>
        <position position="1"/>
    </location>
</feature>
<dbReference type="InterPro" id="IPR014016">
    <property type="entry name" value="UvrD-like_ATP-bd"/>
</dbReference>
<protein>
    <recommendedName>
        <fullName evidence="7">UvrD-like helicase ATP-binding domain-containing protein</fullName>
    </recommendedName>
</protein>
<dbReference type="GO" id="GO:0016787">
    <property type="term" value="F:hydrolase activity"/>
    <property type="evidence" value="ECO:0007669"/>
    <property type="project" value="UniProtKB-KW"/>
</dbReference>
<dbReference type="CDD" id="cd17932">
    <property type="entry name" value="DEXQc_UvrD"/>
    <property type="match status" value="1"/>
</dbReference>
<keyword evidence="5" id="KW-0238">DNA-binding</keyword>
<dbReference type="GO" id="GO:0033202">
    <property type="term" value="C:DNA helicase complex"/>
    <property type="evidence" value="ECO:0007669"/>
    <property type="project" value="TreeGrafter"/>
</dbReference>
<name>A0A383E380_9ZZZZ</name>
<feature type="non-terminal residue" evidence="8">
    <location>
        <position position="232"/>
    </location>
</feature>
<dbReference type="GO" id="GO:0043138">
    <property type="term" value="F:3'-5' DNA helicase activity"/>
    <property type="evidence" value="ECO:0007669"/>
    <property type="project" value="TreeGrafter"/>
</dbReference>
<evidence type="ECO:0000256" key="4">
    <source>
        <dbReference type="ARBA" id="ARBA00022840"/>
    </source>
</evidence>
<dbReference type="PANTHER" id="PTHR11070:SF2">
    <property type="entry name" value="ATP-DEPENDENT DNA HELICASE SRS2"/>
    <property type="match status" value="1"/>
</dbReference>
<dbReference type="PANTHER" id="PTHR11070">
    <property type="entry name" value="UVRD / RECB / PCRA DNA HELICASE FAMILY MEMBER"/>
    <property type="match status" value="1"/>
</dbReference>
<keyword evidence="4" id="KW-0067">ATP-binding</keyword>
<dbReference type="InterPro" id="IPR027417">
    <property type="entry name" value="P-loop_NTPase"/>
</dbReference>
<sequence>GWYLGTFHSIAARILRKHAESVGLKTNFTILDTDDQFRLLKQVLEARGIDEKRWPARSLGAIINRWKDRGLTPDRIPDTEDSDFSHGRGRELYHDYQNRLQALNAADFGDLLMHNLTLFSNDKDVLRAYQDRFRFILVDEYQDTNVSQYLWLRLLAQGHRNICCVGDDDQSIYAWRGAEVGNILRFEKDFAGARVIRLERNYRSTSHILGAASDLIAHNQSRLGKTLWTEST</sequence>
<dbReference type="GO" id="GO:0005829">
    <property type="term" value="C:cytosol"/>
    <property type="evidence" value="ECO:0007669"/>
    <property type="project" value="TreeGrafter"/>
</dbReference>
<dbReference type="Pfam" id="PF00580">
    <property type="entry name" value="UvrD-helicase"/>
    <property type="match status" value="1"/>
</dbReference>
<dbReference type="PROSITE" id="PS51198">
    <property type="entry name" value="UVRD_HELICASE_ATP_BIND"/>
    <property type="match status" value="1"/>
</dbReference>